<reference evidence="4 6" key="3">
    <citation type="submission" date="2013-04" db="EMBL/GenBank/DDBJ databases">
        <authorList>
            <person name="Chin J."/>
            <person name="Alexander D.H."/>
            <person name="Marks P."/>
            <person name="Korlach J."/>
            <person name="Clum A."/>
            <person name="Copeland A."/>
        </authorList>
    </citation>
    <scope>NUCLEOTIDE SEQUENCE [LARGE SCALE GENOMIC DNA]</scope>
    <source>
        <strain evidence="6">ATCC 35948 / DSM 1279 / VKM B-1258 / 21</strain>
        <strain evidence="4">DSM 1279</strain>
    </source>
</reference>
<dbReference type="NCBIfam" id="TIGR01439">
    <property type="entry name" value="lp_hng_hel_AbrB"/>
    <property type="match status" value="1"/>
</dbReference>
<dbReference type="GO" id="GO:0003677">
    <property type="term" value="F:DNA binding"/>
    <property type="evidence" value="ECO:0007669"/>
    <property type="project" value="UniProtKB-UniRule"/>
</dbReference>
<dbReference type="EMBL" id="CP005385">
    <property type="protein sequence ID" value="AGK03548.1"/>
    <property type="molecule type" value="Genomic_DNA"/>
</dbReference>
<sequence length="84" mass="9763">MIYRTTLAARGQLTLPKEIREKFGIKEGDQINFEVTGDTIRLKVVPRMRIEELFEQLPGATVPYPGPAKEREVMRARHARKEQR</sequence>
<dbReference type="Proteomes" id="UP000006655">
    <property type="component" value="Chromosome"/>
</dbReference>
<feature type="domain" description="SpoVT-AbrB" evidence="2">
    <location>
        <begin position="2"/>
        <end position="47"/>
    </location>
</feature>
<dbReference type="RefSeq" id="WP_013012613.1">
    <property type="nucleotide sequence ID" value="NC_013946.1"/>
</dbReference>
<gene>
    <name evidence="3" type="ordered locus">Mrub_0316</name>
    <name evidence="4" type="ORF">K649_01200</name>
</gene>
<reference evidence="3 5" key="1">
    <citation type="journal article" date="2010" name="Stand. Genomic Sci.">
        <title>Complete genome sequence of Meiothermus ruber type strain (21).</title>
        <authorList>
            <person name="Tindall B.J."/>
            <person name="Sikorski J."/>
            <person name="Lucas S."/>
            <person name="Goltsman E."/>
            <person name="Copeland A."/>
            <person name="Glavina Del Rio T."/>
            <person name="Nolan M."/>
            <person name="Tice H."/>
            <person name="Cheng J.F."/>
            <person name="Han C."/>
            <person name="Pitluck S."/>
            <person name="Liolios K."/>
            <person name="Ivanova N."/>
            <person name="Mavromatis K."/>
            <person name="Ovchinnikova G."/>
            <person name="Pati A."/>
            <person name="Fahnrich R."/>
            <person name="Goodwin L."/>
            <person name="Chen A."/>
            <person name="Palaniappan K."/>
            <person name="Land M."/>
            <person name="Hauser L."/>
            <person name="Chang Y.J."/>
            <person name="Jeffries C.D."/>
            <person name="Rohde M."/>
            <person name="Goker M."/>
            <person name="Woyke T."/>
            <person name="Bristow J."/>
            <person name="Eisen J.A."/>
            <person name="Markowitz V."/>
            <person name="Hugenholtz P."/>
            <person name="Kyrpides N.C."/>
            <person name="Klenk H.P."/>
            <person name="Lapidus A."/>
        </authorList>
    </citation>
    <scope>NUCLEOTIDE SEQUENCE [LARGE SCALE GENOMIC DNA]</scope>
    <source>
        <strain evidence="5">ATCC 35948 / DSM 1279 / VKM B-1258 / 21</strain>
        <strain evidence="3">DSM 1279</strain>
    </source>
</reference>
<evidence type="ECO:0000256" key="1">
    <source>
        <dbReference type="PROSITE-ProRule" id="PRU01076"/>
    </source>
</evidence>
<dbReference type="STRING" id="504728.K649_01200"/>
<keyword evidence="5" id="KW-1185">Reference proteome</keyword>
<dbReference type="OrthoDB" id="9811597at2"/>
<evidence type="ECO:0000259" key="2">
    <source>
        <dbReference type="PROSITE" id="PS51740"/>
    </source>
</evidence>
<dbReference type="PROSITE" id="PS51740">
    <property type="entry name" value="SPOVT_ABRB"/>
    <property type="match status" value="1"/>
</dbReference>
<dbReference type="SMART" id="SM00966">
    <property type="entry name" value="SpoVT_AbrB"/>
    <property type="match status" value="1"/>
</dbReference>
<dbReference type="PATRIC" id="fig|504728.9.peg.249"/>
<name>D3PLY3_MEIRD</name>
<evidence type="ECO:0000313" key="6">
    <source>
        <dbReference type="Proteomes" id="UP000013026"/>
    </source>
</evidence>
<dbReference type="Pfam" id="PF04014">
    <property type="entry name" value="MazE_antitoxin"/>
    <property type="match status" value="1"/>
</dbReference>
<evidence type="ECO:0000313" key="3">
    <source>
        <dbReference type="EMBL" id="ADD27094.1"/>
    </source>
</evidence>
<dbReference type="KEGG" id="mre:K649_01200"/>
<dbReference type="InterPro" id="IPR007159">
    <property type="entry name" value="SpoVT-AbrB_dom"/>
</dbReference>
<organism evidence="4 6">
    <name type="scientific">Meiothermus ruber (strain ATCC 35948 / DSM 1279 / VKM B-1258 / 21)</name>
    <name type="common">Thermus ruber</name>
    <dbReference type="NCBI Taxonomy" id="504728"/>
    <lineage>
        <taxon>Bacteria</taxon>
        <taxon>Thermotogati</taxon>
        <taxon>Deinococcota</taxon>
        <taxon>Deinococci</taxon>
        <taxon>Thermales</taxon>
        <taxon>Thermaceae</taxon>
        <taxon>Meiothermus</taxon>
    </lineage>
</organism>
<proteinExistence type="predicted"/>
<dbReference type="Gene3D" id="2.10.260.10">
    <property type="match status" value="1"/>
</dbReference>
<dbReference type="EMBL" id="CP001743">
    <property type="protein sequence ID" value="ADD27094.1"/>
    <property type="molecule type" value="Genomic_DNA"/>
</dbReference>
<protein>
    <submittedName>
        <fullName evidence="4">AbrB family transcriptional regulator</fullName>
    </submittedName>
    <submittedName>
        <fullName evidence="3">Transcriptional regulator, AbrB family</fullName>
    </submittedName>
</protein>
<accession>D3PLY3</accession>
<dbReference type="KEGG" id="mrb:Mrub_0316"/>
<dbReference type="SUPFAM" id="SSF89447">
    <property type="entry name" value="AbrB/MazE/MraZ-like"/>
    <property type="match status" value="1"/>
</dbReference>
<evidence type="ECO:0000313" key="4">
    <source>
        <dbReference type="EMBL" id="AGK03548.1"/>
    </source>
</evidence>
<keyword evidence="1" id="KW-0238">DNA-binding</keyword>
<dbReference type="Proteomes" id="UP000013026">
    <property type="component" value="Chromosome"/>
</dbReference>
<dbReference type="AlphaFoldDB" id="D3PLY3"/>
<reference evidence="4" key="2">
    <citation type="submission" date="2013-04" db="EMBL/GenBank/DDBJ databases">
        <title>Non-Hybrid, Finished Microbial Genome Assemblies from Long-Read SMRT Sequencing Data.</title>
        <authorList>
            <person name="Klammer A."/>
            <person name="Drake J."/>
            <person name="Heiner C."/>
            <person name="Clum A."/>
            <person name="Copeland A."/>
            <person name="Huddleston J."/>
            <person name="Eichler E."/>
            <person name="Turner S.W."/>
        </authorList>
    </citation>
    <scope>NUCLEOTIDE SEQUENCE</scope>
    <source>
        <strain evidence="4">DSM 1279</strain>
    </source>
</reference>
<evidence type="ECO:0000313" key="5">
    <source>
        <dbReference type="Proteomes" id="UP000006655"/>
    </source>
</evidence>
<dbReference type="InterPro" id="IPR037914">
    <property type="entry name" value="SpoVT-AbrB_sf"/>
</dbReference>